<evidence type="ECO:0000256" key="1">
    <source>
        <dbReference type="ARBA" id="ARBA00004141"/>
    </source>
</evidence>
<dbReference type="PRINTS" id="PR00237">
    <property type="entry name" value="GPCRRHODOPSN"/>
</dbReference>
<dbReference type="OrthoDB" id="2101615at2759"/>
<feature type="transmembrane region" description="Helical" evidence="9">
    <location>
        <begin position="277"/>
        <end position="302"/>
    </location>
</feature>
<evidence type="ECO:0000256" key="9">
    <source>
        <dbReference type="SAM" id="Phobius"/>
    </source>
</evidence>
<protein>
    <submittedName>
        <fullName evidence="11">RRH</fullName>
    </submittedName>
</protein>
<keyword evidence="3 9" id="KW-1133">Transmembrane helix</keyword>
<evidence type="ECO:0000256" key="8">
    <source>
        <dbReference type="RuleBase" id="RU000688"/>
    </source>
</evidence>
<dbReference type="GO" id="GO:0016020">
    <property type="term" value="C:membrane"/>
    <property type="evidence" value="ECO:0007669"/>
    <property type="project" value="UniProtKB-SubCell"/>
</dbReference>
<proteinExistence type="inferred from homology"/>
<feature type="transmembrane region" description="Helical" evidence="9">
    <location>
        <begin position="152"/>
        <end position="172"/>
    </location>
</feature>
<feature type="transmembrane region" description="Helical" evidence="9">
    <location>
        <begin position="21"/>
        <end position="42"/>
    </location>
</feature>
<feature type="transmembrane region" description="Helical" evidence="9">
    <location>
        <begin position="243"/>
        <end position="271"/>
    </location>
</feature>
<feature type="domain" description="G-protein coupled receptors family 1 profile" evidence="10">
    <location>
        <begin position="33"/>
        <end position="300"/>
    </location>
</feature>
<dbReference type="Pfam" id="PF00001">
    <property type="entry name" value="7tm_1"/>
    <property type="match status" value="1"/>
</dbReference>
<evidence type="ECO:0000313" key="11">
    <source>
        <dbReference type="EMBL" id="CAC5366731.1"/>
    </source>
</evidence>
<keyword evidence="12" id="KW-1185">Reference proteome</keyword>
<dbReference type="PANTHER" id="PTHR24240">
    <property type="entry name" value="OPSIN"/>
    <property type="match status" value="1"/>
</dbReference>
<sequence>MEAIVRSGGHFSDLEHRGIGCLYFVLGSIGVLSNCLVMNVFIRENVVSAPKKVLHINLCFSNVLVCLGFPFAGLSSFKGKWLFETFKYSCVTHNIYVIFLRWLFETFGCQAYGVESYTAGYAALGFVIALCIERYCSVRYTEFYDSSSTMTWWMMALVVWITSLLWALFPLFGWSSYAPEASGVACGLNWLKKDTSHLTYGMCICLGSLFWYIVAAFCISGTKQEKPIVVTRGQEYEWLNNHQLHWICIGFLVFVIIGWGPYGMFMCWSLITDATEVSMLAASLPPLFAKGCTVLYPIGYLLSSEKIRNGVLGGYLEEPVKKEK</sequence>
<evidence type="ECO:0000256" key="3">
    <source>
        <dbReference type="ARBA" id="ARBA00022989"/>
    </source>
</evidence>
<keyword evidence="7 8" id="KW-0807">Transducer</keyword>
<evidence type="ECO:0000256" key="6">
    <source>
        <dbReference type="ARBA" id="ARBA00023170"/>
    </source>
</evidence>
<dbReference type="SUPFAM" id="SSF81321">
    <property type="entry name" value="Family A G protein-coupled receptor-like"/>
    <property type="match status" value="1"/>
</dbReference>
<dbReference type="Gene3D" id="1.20.1070.10">
    <property type="entry name" value="Rhodopsin 7-helix transmembrane proteins"/>
    <property type="match status" value="1"/>
</dbReference>
<feature type="transmembrane region" description="Helical" evidence="9">
    <location>
        <begin position="54"/>
        <end position="74"/>
    </location>
</feature>
<feature type="transmembrane region" description="Helical" evidence="9">
    <location>
        <begin position="198"/>
        <end position="222"/>
    </location>
</feature>
<name>A0A6J8AGC6_MYTCO</name>
<dbReference type="GO" id="GO:0004930">
    <property type="term" value="F:G protein-coupled receptor activity"/>
    <property type="evidence" value="ECO:0007669"/>
    <property type="project" value="UniProtKB-KW"/>
</dbReference>
<dbReference type="InterPro" id="IPR050125">
    <property type="entry name" value="GPCR_opsins"/>
</dbReference>
<evidence type="ECO:0000256" key="4">
    <source>
        <dbReference type="ARBA" id="ARBA00023040"/>
    </source>
</evidence>
<evidence type="ECO:0000259" key="10">
    <source>
        <dbReference type="PROSITE" id="PS50262"/>
    </source>
</evidence>
<gene>
    <name evidence="11" type="ORF">MCOR_6905</name>
</gene>
<evidence type="ECO:0000256" key="5">
    <source>
        <dbReference type="ARBA" id="ARBA00023136"/>
    </source>
</evidence>
<evidence type="ECO:0000256" key="7">
    <source>
        <dbReference type="ARBA" id="ARBA00023224"/>
    </source>
</evidence>
<reference evidence="11 12" key="1">
    <citation type="submission" date="2020-06" db="EMBL/GenBank/DDBJ databases">
        <authorList>
            <person name="Li R."/>
            <person name="Bekaert M."/>
        </authorList>
    </citation>
    <scope>NUCLEOTIDE SEQUENCE [LARGE SCALE GENOMIC DNA]</scope>
    <source>
        <strain evidence="12">wild</strain>
    </source>
</reference>
<dbReference type="Proteomes" id="UP000507470">
    <property type="component" value="Unassembled WGS sequence"/>
</dbReference>
<comment type="subcellular location">
    <subcellularLocation>
        <location evidence="1">Membrane</location>
        <topology evidence="1">Multi-pass membrane protein</topology>
    </subcellularLocation>
</comment>
<feature type="transmembrane region" description="Helical" evidence="9">
    <location>
        <begin position="116"/>
        <end position="132"/>
    </location>
</feature>
<keyword evidence="4 8" id="KW-0297">G-protein coupled receptor</keyword>
<keyword evidence="2 8" id="KW-0812">Transmembrane</keyword>
<dbReference type="EMBL" id="CACVKT020001342">
    <property type="protein sequence ID" value="CAC5366731.1"/>
    <property type="molecule type" value="Genomic_DNA"/>
</dbReference>
<dbReference type="PROSITE" id="PS50262">
    <property type="entry name" value="G_PROTEIN_RECEP_F1_2"/>
    <property type="match status" value="1"/>
</dbReference>
<dbReference type="InterPro" id="IPR017452">
    <property type="entry name" value="GPCR_Rhodpsn_7TM"/>
</dbReference>
<dbReference type="InterPro" id="IPR000276">
    <property type="entry name" value="GPCR_Rhodpsn"/>
</dbReference>
<comment type="similarity">
    <text evidence="8">Belongs to the G-protein coupled receptor 1 family.</text>
</comment>
<keyword evidence="6 8" id="KW-0675">Receptor</keyword>
<dbReference type="PROSITE" id="PS00237">
    <property type="entry name" value="G_PROTEIN_RECEP_F1_1"/>
    <property type="match status" value="1"/>
</dbReference>
<evidence type="ECO:0000256" key="2">
    <source>
        <dbReference type="ARBA" id="ARBA00022692"/>
    </source>
</evidence>
<evidence type="ECO:0000313" key="12">
    <source>
        <dbReference type="Proteomes" id="UP000507470"/>
    </source>
</evidence>
<keyword evidence="5 9" id="KW-0472">Membrane</keyword>
<accession>A0A6J8AGC6</accession>
<dbReference type="AlphaFoldDB" id="A0A6J8AGC6"/>
<organism evidence="11 12">
    <name type="scientific">Mytilus coruscus</name>
    <name type="common">Sea mussel</name>
    <dbReference type="NCBI Taxonomy" id="42192"/>
    <lineage>
        <taxon>Eukaryota</taxon>
        <taxon>Metazoa</taxon>
        <taxon>Spiralia</taxon>
        <taxon>Lophotrochozoa</taxon>
        <taxon>Mollusca</taxon>
        <taxon>Bivalvia</taxon>
        <taxon>Autobranchia</taxon>
        <taxon>Pteriomorphia</taxon>
        <taxon>Mytilida</taxon>
        <taxon>Mytiloidea</taxon>
        <taxon>Mytilidae</taxon>
        <taxon>Mytilinae</taxon>
        <taxon>Mytilus</taxon>
    </lineage>
</organism>